<organism evidence="6 7">
    <name type="scientific">Bombardia bombarda</name>
    <dbReference type="NCBI Taxonomy" id="252184"/>
    <lineage>
        <taxon>Eukaryota</taxon>
        <taxon>Fungi</taxon>
        <taxon>Dikarya</taxon>
        <taxon>Ascomycota</taxon>
        <taxon>Pezizomycotina</taxon>
        <taxon>Sordariomycetes</taxon>
        <taxon>Sordariomycetidae</taxon>
        <taxon>Sordariales</taxon>
        <taxon>Lasiosphaeriaceae</taxon>
        <taxon>Bombardia</taxon>
    </lineage>
</organism>
<comment type="caution">
    <text evidence="6">The sequence shown here is derived from an EMBL/GenBank/DDBJ whole genome shotgun (WGS) entry which is preliminary data.</text>
</comment>
<dbReference type="EMBL" id="JAULSR010000007">
    <property type="protein sequence ID" value="KAK0614939.1"/>
    <property type="molecule type" value="Genomic_DNA"/>
</dbReference>
<evidence type="ECO:0000256" key="5">
    <source>
        <dbReference type="SAM" id="Phobius"/>
    </source>
</evidence>
<evidence type="ECO:0000313" key="6">
    <source>
        <dbReference type="EMBL" id="KAK0614939.1"/>
    </source>
</evidence>
<feature type="transmembrane region" description="Helical" evidence="5">
    <location>
        <begin position="28"/>
        <end position="51"/>
    </location>
</feature>
<accession>A0AA39WGG3</accession>
<keyword evidence="3 5" id="KW-1133">Transmembrane helix</keyword>
<dbReference type="Proteomes" id="UP001174934">
    <property type="component" value="Unassembled WGS sequence"/>
</dbReference>
<dbReference type="AlphaFoldDB" id="A0AA39WGG3"/>
<sequence>MHPLPLMVLCYLLHHRLGREHSLLPPKVILWVFIVSDAIATLCQIAGAALIGVSQTKRRDPTTANQQHPARRPGLPGLCHRHLHHPVGCLHLPRAIADSPERPDRLHCRLFRHHLARLPTYRLPPGRNRRGSGGGLSTKEVFFGTLEFAPVMLAVMLFAVWHPGRCVGAKISATEIDGNRLTW</sequence>
<reference evidence="6" key="1">
    <citation type="submission" date="2023-06" db="EMBL/GenBank/DDBJ databases">
        <title>Genome-scale phylogeny and comparative genomics of the fungal order Sordariales.</title>
        <authorList>
            <consortium name="Lawrence Berkeley National Laboratory"/>
            <person name="Hensen N."/>
            <person name="Bonometti L."/>
            <person name="Westerberg I."/>
            <person name="Brannstrom I.O."/>
            <person name="Guillou S."/>
            <person name="Cros-Aarteil S."/>
            <person name="Calhoun S."/>
            <person name="Haridas S."/>
            <person name="Kuo A."/>
            <person name="Mondo S."/>
            <person name="Pangilinan J."/>
            <person name="Riley R."/>
            <person name="LaButti K."/>
            <person name="Andreopoulos B."/>
            <person name="Lipzen A."/>
            <person name="Chen C."/>
            <person name="Yanf M."/>
            <person name="Daum C."/>
            <person name="Ng V."/>
            <person name="Clum A."/>
            <person name="Steindorff A."/>
            <person name="Ohm R."/>
            <person name="Martin F."/>
            <person name="Silar P."/>
            <person name="Natvig D."/>
            <person name="Lalanne C."/>
            <person name="Gautier V."/>
            <person name="Ament-velasquez S.L."/>
            <person name="Kruys A."/>
            <person name="Hutchinson M.I."/>
            <person name="Powell A.J."/>
            <person name="Barry K."/>
            <person name="Miller A.N."/>
            <person name="Grigoriev I.V."/>
            <person name="Debuchy R."/>
            <person name="Gladieux P."/>
            <person name="Thoren M.H."/>
            <person name="Johannesson H."/>
        </authorList>
    </citation>
    <scope>NUCLEOTIDE SEQUENCE</scope>
    <source>
        <strain evidence="6">SMH3391-2</strain>
    </source>
</reference>
<dbReference type="InterPro" id="IPR007568">
    <property type="entry name" value="RTA1"/>
</dbReference>
<gene>
    <name evidence="6" type="ORF">B0T17DRAFT_372507</name>
</gene>
<protein>
    <submittedName>
        <fullName evidence="6">Uncharacterized protein</fullName>
    </submittedName>
</protein>
<dbReference type="PANTHER" id="PTHR31465:SF1">
    <property type="entry name" value="PROTEIN RTA1-RELATED"/>
    <property type="match status" value="1"/>
</dbReference>
<dbReference type="GO" id="GO:0016020">
    <property type="term" value="C:membrane"/>
    <property type="evidence" value="ECO:0007669"/>
    <property type="project" value="UniProtKB-SubCell"/>
</dbReference>
<dbReference type="Pfam" id="PF04479">
    <property type="entry name" value="RTA1"/>
    <property type="match status" value="1"/>
</dbReference>
<proteinExistence type="predicted"/>
<evidence type="ECO:0000256" key="4">
    <source>
        <dbReference type="ARBA" id="ARBA00023136"/>
    </source>
</evidence>
<name>A0AA39WGG3_9PEZI</name>
<evidence type="ECO:0000313" key="7">
    <source>
        <dbReference type="Proteomes" id="UP001174934"/>
    </source>
</evidence>
<keyword evidence="2 5" id="KW-0812">Transmembrane</keyword>
<comment type="subcellular location">
    <subcellularLocation>
        <location evidence="1">Membrane</location>
        <topology evidence="1">Multi-pass membrane protein</topology>
    </subcellularLocation>
</comment>
<evidence type="ECO:0000256" key="3">
    <source>
        <dbReference type="ARBA" id="ARBA00022989"/>
    </source>
</evidence>
<dbReference type="PANTHER" id="PTHR31465">
    <property type="entry name" value="PROTEIN RTA1-RELATED"/>
    <property type="match status" value="1"/>
</dbReference>
<evidence type="ECO:0000256" key="1">
    <source>
        <dbReference type="ARBA" id="ARBA00004141"/>
    </source>
</evidence>
<evidence type="ECO:0000256" key="2">
    <source>
        <dbReference type="ARBA" id="ARBA00022692"/>
    </source>
</evidence>
<keyword evidence="7" id="KW-1185">Reference proteome</keyword>
<keyword evidence="4 5" id="KW-0472">Membrane</keyword>